<dbReference type="OrthoDB" id="10641009at2759"/>
<sequence length="226" mass="27337">MWRKKYHNLLSPLIQFIQYQFLIYGNFHMLIKPQLTQLQRWRKHLLQNIQEFIDYCHHIYTPSFSEYPLYSFYVILCHYSLRQITIYLCTLITSLLLQHYQPVIAFELLNIRNIQFVYYSINLLNLQHHLFICHQLRRSRYSSKIILQISTRFPYSLNPILQSILTYPLLQINQRVNSLLHLRILLISRFTNLPSFYLIDSTAPLKEQLALIIIINILMDYAMLQN</sequence>
<evidence type="ECO:0000313" key="1">
    <source>
        <dbReference type="EMBL" id="CAD8188188.1"/>
    </source>
</evidence>
<protein>
    <submittedName>
        <fullName evidence="1">Uncharacterized protein</fullName>
    </submittedName>
</protein>
<accession>A0A8S1WDI9</accession>
<dbReference type="AlphaFoldDB" id="A0A8S1WDI9"/>
<keyword evidence="2" id="KW-1185">Reference proteome</keyword>
<gene>
    <name evidence="1" type="ORF">POCTA_138.1.T0920078</name>
</gene>
<reference evidence="1" key="1">
    <citation type="submission" date="2021-01" db="EMBL/GenBank/DDBJ databases">
        <authorList>
            <consortium name="Genoscope - CEA"/>
            <person name="William W."/>
        </authorList>
    </citation>
    <scope>NUCLEOTIDE SEQUENCE</scope>
</reference>
<dbReference type="EMBL" id="CAJJDP010000091">
    <property type="protein sequence ID" value="CAD8188188.1"/>
    <property type="molecule type" value="Genomic_DNA"/>
</dbReference>
<dbReference type="Proteomes" id="UP000683925">
    <property type="component" value="Unassembled WGS sequence"/>
</dbReference>
<proteinExistence type="predicted"/>
<organism evidence="1 2">
    <name type="scientific">Paramecium octaurelia</name>
    <dbReference type="NCBI Taxonomy" id="43137"/>
    <lineage>
        <taxon>Eukaryota</taxon>
        <taxon>Sar</taxon>
        <taxon>Alveolata</taxon>
        <taxon>Ciliophora</taxon>
        <taxon>Intramacronucleata</taxon>
        <taxon>Oligohymenophorea</taxon>
        <taxon>Peniculida</taxon>
        <taxon>Parameciidae</taxon>
        <taxon>Paramecium</taxon>
    </lineage>
</organism>
<name>A0A8S1WDI9_PAROT</name>
<comment type="caution">
    <text evidence="1">The sequence shown here is derived from an EMBL/GenBank/DDBJ whole genome shotgun (WGS) entry which is preliminary data.</text>
</comment>
<evidence type="ECO:0000313" key="2">
    <source>
        <dbReference type="Proteomes" id="UP000683925"/>
    </source>
</evidence>